<feature type="transmembrane region" description="Helical" evidence="2">
    <location>
        <begin position="20"/>
        <end position="42"/>
    </location>
</feature>
<dbReference type="EMBL" id="JACAZH010000001">
    <property type="protein sequence ID" value="KAF7378279.1"/>
    <property type="molecule type" value="Genomic_DNA"/>
</dbReference>
<feature type="region of interest" description="Disordered" evidence="1">
    <location>
        <begin position="133"/>
        <end position="185"/>
    </location>
</feature>
<evidence type="ECO:0000313" key="5">
    <source>
        <dbReference type="Proteomes" id="UP000623467"/>
    </source>
</evidence>
<gene>
    <name evidence="4" type="ORF">MSAN_00253300</name>
</gene>
<dbReference type="InterPro" id="IPR045340">
    <property type="entry name" value="DUF6533"/>
</dbReference>
<evidence type="ECO:0000256" key="2">
    <source>
        <dbReference type="SAM" id="Phobius"/>
    </source>
</evidence>
<protein>
    <recommendedName>
        <fullName evidence="3">DUF6533 domain-containing protein</fullName>
    </recommendedName>
</protein>
<keyword evidence="2" id="KW-0812">Transmembrane</keyword>
<keyword evidence="2" id="KW-0472">Membrane</keyword>
<keyword evidence="2" id="KW-1133">Transmembrane helix</keyword>
<evidence type="ECO:0000256" key="1">
    <source>
        <dbReference type="SAM" id="MobiDB-lite"/>
    </source>
</evidence>
<feature type="compositionally biased region" description="Polar residues" evidence="1">
    <location>
        <begin position="133"/>
        <end position="144"/>
    </location>
</feature>
<accession>A0A8H7DK24</accession>
<organism evidence="4 5">
    <name type="scientific">Mycena sanguinolenta</name>
    <dbReference type="NCBI Taxonomy" id="230812"/>
    <lineage>
        <taxon>Eukaryota</taxon>
        <taxon>Fungi</taxon>
        <taxon>Dikarya</taxon>
        <taxon>Basidiomycota</taxon>
        <taxon>Agaricomycotina</taxon>
        <taxon>Agaricomycetes</taxon>
        <taxon>Agaricomycetidae</taxon>
        <taxon>Agaricales</taxon>
        <taxon>Marasmiineae</taxon>
        <taxon>Mycenaceae</taxon>
        <taxon>Mycena</taxon>
    </lineage>
</organism>
<reference evidence="4" key="1">
    <citation type="submission" date="2020-05" db="EMBL/GenBank/DDBJ databases">
        <title>Mycena genomes resolve the evolution of fungal bioluminescence.</title>
        <authorList>
            <person name="Tsai I.J."/>
        </authorList>
    </citation>
    <scope>NUCLEOTIDE SEQUENCE</scope>
    <source>
        <strain evidence="4">160909Yilan</strain>
    </source>
</reference>
<evidence type="ECO:0000259" key="3">
    <source>
        <dbReference type="Pfam" id="PF20151"/>
    </source>
</evidence>
<evidence type="ECO:0000313" key="4">
    <source>
        <dbReference type="EMBL" id="KAF7378279.1"/>
    </source>
</evidence>
<feature type="transmembrane region" description="Helical" evidence="2">
    <location>
        <begin position="63"/>
        <end position="81"/>
    </location>
</feature>
<sequence>MSDTETLALGFSVTWANYALVAAAVIYIYDCILTLALEVQLFQEKILKSGGWRLFLQMAPLRYLALVYQFIIIYGLTLAHITPQARTHARNYIAPFVDSITALLATRFILGVLTRGKDDDDNVKSFVSSRRSFESPYQTPHSSVPSLHPEGPHLPPGLPGSPATTLSSEGSRLPPDPDLSVLFPAWPPAMNETEESSTVAAQQTLGRWPSNNSLASLTVLESGGLRWPPETFDFEYDDDEDPQTVLEAPQVIIFGLTEIIDDNGDPQTVIETPQVIVFGLAEIIDDDGEPQTVIETSQYANIEPIPMHRGRRGSRTRIDTPLIRAAFNLGDSEDGVNAAPMEAEEIRALPV</sequence>
<dbReference type="OrthoDB" id="3067058at2759"/>
<name>A0A8H7DK24_9AGAR</name>
<proteinExistence type="predicted"/>
<dbReference type="Proteomes" id="UP000623467">
    <property type="component" value="Unassembled WGS sequence"/>
</dbReference>
<comment type="caution">
    <text evidence="4">The sequence shown here is derived from an EMBL/GenBank/DDBJ whole genome shotgun (WGS) entry which is preliminary data.</text>
</comment>
<keyword evidence="5" id="KW-1185">Reference proteome</keyword>
<dbReference type="AlphaFoldDB" id="A0A8H7DK24"/>
<feature type="domain" description="DUF6533" evidence="3">
    <location>
        <begin position="18"/>
        <end position="53"/>
    </location>
</feature>
<dbReference type="Pfam" id="PF20151">
    <property type="entry name" value="DUF6533"/>
    <property type="match status" value="1"/>
</dbReference>
<feature type="transmembrane region" description="Helical" evidence="2">
    <location>
        <begin position="93"/>
        <end position="114"/>
    </location>
</feature>